<dbReference type="InterPro" id="IPR023393">
    <property type="entry name" value="START-like_dom_sf"/>
</dbReference>
<organism evidence="3 4">
    <name type="scientific">Batrachochytrium dendrobatidis (strain JAM81 / FGSC 10211)</name>
    <name type="common">Frog chytrid fungus</name>
    <dbReference type="NCBI Taxonomy" id="684364"/>
    <lineage>
        <taxon>Eukaryota</taxon>
        <taxon>Fungi</taxon>
        <taxon>Fungi incertae sedis</taxon>
        <taxon>Chytridiomycota</taxon>
        <taxon>Chytridiomycota incertae sedis</taxon>
        <taxon>Chytridiomycetes</taxon>
        <taxon>Rhizophydiales</taxon>
        <taxon>Rhizophydiales incertae sedis</taxon>
        <taxon>Batrachochytrium</taxon>
    </lineage>
</organism>
<feature type="domain" description="Activator of Hsp90 ATPase homologue 1/2-like C-terminal" evidence="2">
    <location>
        <begin position="21"/>
        <end position="125"/>
    </location>
</feature>
<dbReference type="AlphaFoldDB" id="F4PFJ7"/>
<evidence type="ECO:0000259" key="2">
    <source>
        <dbReference type="Pfam" id="PF08327"/>
    </source>
</evidence>
<dbReference type="Pfam" id="PF08327">
    <property type="entry name" value="AHSA1"/>
    <property type="match status" value="1"/>
</dbReference>
<name>F4PFJ7_BATDJ</name>
<evidence type="ECO:0000256" key="1">
    <source>
        <dbReference type="ARBA" id="ARBA00006817"/>
    </source>
</evidence>
<dbReference type="Gene3D" id="3.30.530.20">
    <property type="match status" value="1"/>
</dbReference>
<dbReference type="InterPro" id="IPR013538">
    <property type="entry name" value="ASHA1/2-like_C"/>
</dbReference>
<evidence type="ECO:0000313" key="4">
    <source>
        <dbReference type="Proteomes" id="UP000007241"/>
    </source>
</evidence>
<dbReference type="InParanoid" id="F4PFJ7"/>
<comment type="similarity">
    <text evidence="1">Belongs to the AHA1 family.</text>
</comment>
<dbReference type="Proteomes" id="UP000007241">
    <property type="component" value="Unassembled WGS sequence"/>
</dbReference>
<keyword evidence="4" id="KW-1185">Reference proteome</keyword>
<gene>
    <name evidence="3" type="ORF">BATDEDRAFT_93144</name>
</gene>
<reference evidence="3 4" key="1">
    <citation type="submission" date="2009-12" db="EMBL/GenBank/DDBJ databases">
        <title>The draft genome of Batrachochytrium dendrobatidis.</title>
        <authorList>
            <consortium name="US DOE Joint Genome Institute (JGI-PGF)"/>
            <person name="Kuo A."/>
            <person name="Salamov A."/>
            <person name="Schmutz J."/>
            <person name="Lucas S."/>
            <person name="Pitluck S."/>
            <person name="Rosenblum E."/>
            <person name="Stajich J."/>
            <person name="Eisen M."/>
            <person name="Grigoriev I.V."/>
        </authorList>
    </citation>
    <scope>NUCLEOTIDE SEQUENCE [LARGE SCALE GENOMIC DNA]</scope>
    <source>
        <strain evidence="4">JAM81 / FGSC 10211</strain>
    </source>
</reference>
<proteinExistence type="inferred from homology"/>
<sequence length="136" mass="15431">MEEKTMRNSEDISVIIINGDIETVWDAITDEKKLKEWYAPGSPWEIPNLKVGEQAKFTLMPSVHNNLSDPYSMTMTIRTVTPYEEFSIYLDEQQMLLSFALHSERNGVSVTINSAGFNESLANLKALVEGKEIPYV</sequence>
<evidence type="ECO:0000313" key="3">
    <source>
        <dbReference type="EMBL" id="EGF75992.1"/>
    </source>
</evidence>
<dbReference type="SUPFAM" id="SSF55961">
    <property type="entry name" value="Bet v1-like"/>
    <property type="match status" value="1"/>
</dbReference>
<accession>F4PFJ7</accession>
<dbReference type="HOGENOM" id="CLU_1967869_0_0_1"/>
<dbReference type="EMBL" id="GL882937">
    <property type="protein sequence ID" value="EGF75992.1"/>
    <property type="molecule type" value="Genomic_DNA"/>
</dbReference>
<protein>
    <recommendedName>
        <fullName evidence="2">Activator of Hsp90 ATPase homologue 1/2-like C-terminal domain-containing protein</fullName>
    </recommendedName>
</protein>